<dbReference type="InterPro" id="IPR018721">
    <property type="entry name" value="DUF2252"/>
</dbReference>
<gene>
    <name evidence="2" type="ORF">FE697_005520</name>
</gene>
<dbReference type="Proteomes" id="UP000307768">
    <property type="component" value="Unassembled WGS sequence"/>
</dbReference>
<proteinExistence type="predicted"/>
<reference evidence="2 3" key="1">
    <citation type="submission" date="2019-09" db="EMBL/GenBank/DDBJ databases">
        <title>Mumia zhuanghuii sp. nov. isolated from the intestinal contents of plateau pika (Ochotona curzoniae) in the Qinghai-Tibet plateau of China.</title>
        <authorList>
            <person name="Tian Z."/>
        </authorList>
    </citation>
    <scope>NUCLEOTIDE SEQUENCE [LARGE SCALE GENOMIC DNA]</scope>
    <source>
        <strain evidence="3">350</strain>
    </source>
</reference>
<feature type="compositionally biased region" description="Basic and acidic residues" evidence="1">
    <location>
        <begin position="12"/>
        <end position="36"/>
    </location>
</feature>
<accession>A0A5Q6S4N6</accession>
<dbReference type="RefSeq" id="WP_149768491.1">
    <property type="nucleotide sequence ID" value="NZ_VDFQ02000001.1"/>
</dbReference>
<evidence type="ECO:0000313" key="3">
    <source>
        <dbReference type="Proteomes" id="UP000307768"/>
    </source>
</evidence>
<organism evidence="2 3">
    <name type="scientific">Mumia zhuanghuii</name>
    <dbReference type="NCBI Taxonomy" id="2585211"/>
    <lineage>
        <taxon>Bacteria</taxon>
        <taxon>Bacillati</taxon>
        <taxon>Actinomycetota</taxon>
        <taxon>Actinomycetes</taxon>
        <taxon>Propionibacteriales</taxon>
        <taxon>Nocardioidaceae</taxon>
        <taxon>Mumia</taxon>
    </lineage>
</organism>
<dbReference type="PANTHER" id="PTHR39441">
    <property type="entry name" value="DUF2252 DOMAIN-CONTAINING PROTEIN"/>
    <property type="match status" value="1"/>
</dbReference>
<evidence type="ECO:0000313" key="2">
    <source>
        <dbReference type="EMBL" id="KAA1425316.1"/>
    </source>
</evidence>
<name>A0A5Q6S4N6_9ACTN</name>
<dbReference type="PANTHER" id="PTHR39441:SF1">
    <property type="entry name" value="DUF2252 DOMAIN-CONTAINING PROTEIN"/>
    <property type="match status" value="1"/>
</dbReference>
<comment type="caution">
    <text evidence="2">The sequence shown here is derived from an EMBL/GenBank/DDBJ whole genome shotgun (WGS) entry which is preliminary data.</text>
</comment>
<dbReference type="EMBL" id="VDFQ02000001">
    <property type="protein sequence ID" value="KAA1425316.1"/>
    <property type="molecule type" value="Genomic_DNA"/>
</dbReference>
<dbReference type="AlphaFoldDB" id="A0A5Q6S4N6"/>
<dbReference type="Pfam" id="PF10009">
    <property type="entry name" value="DUF2252"/>
    <property type="match status" value="1"/>
</dbReference>
<dbReference type="OrthoDB" id="1491115at2"/>
<evidence type="ECO:0000256" key="1">
    <source>
        <dbReference type="SAM" id="MobiDB-lite"/>
    </source>
</evidence>
<sequence length="471" mass="52334">MTTTRSGVRQHPTVEERRERGAAARREVPRSRLAEWDPPADRFDPVQLLESQAVSRIQDLVPIRYGRMLASPFAFYRGAAAIMAADLAASPTSGITVQACGDAHLSNFGLYASPARTLVFDLNDFDETLPAPWEWDVKRLTASLEIAGRNNGFGRKDRRRIVRAAAAGYRTTMRDFAEKPNLEVWYSRSTVQKHMPVMKQMLTPKDFAQAEKVVTKAMAQDSSRAASRLTRVVDGQRRIVHDPPLIEPMEMLGSADEAARVSGAMHEMINDYRQTLSLESRYVLESFRYVHLARKVVGVGSVGTRAWIILMTGRDDEDVLLLQAKEAQASVLAPYAEASQFDNQGQRVVEGQRLMQASGDIFLGWHRAEGIDGQLRDYYIRQLRDWKGSWDPAAMSPHAMVVYGSLCGAVLARAHARSGDRIAIASYLGSSDRADRALVDFAEAYADQNERDCAALRRAVEDGRCAATTGV</sequence>
<protein>
    <submittedName>
        <fullName evidence="2">DUF2252 domain-containing protein</fullName>
    </submittedName>
</protein>
<feature type="region of interest" description="Disordered" evidence="1">
    <location>
        <begin position="1"/>
        <end position="36"/>
    </location>
</feature>